<dbReference type="GO" id="GO:0032065">
    <property type="term" value="P:maintenance of protein location in cell cortex"/>
    <property type="evidence" value="ECO:0007669"/>
    <property type="project" value="InterPro"/>
</dbReference>
<dbReference type="SUPFAM" id="SSF50729">
    <property type="entry name" value="PH domain-like"/>
    <property type="match status" value="1"/>
</dbReference>
<dbReference type="AlphaFoldDB" id="A0A3P3Z9F6"/>
<dbReference type="GO" id="GO:0005938">
    <property type="term" value="C:cell cortex"/>
    <property type="evidence" value="ECO:0007669"/>
    <property type="project" value="InterPro"/>
</dbReference>
<evidence type="ECO:0000313" key="3">
    <source>
        <dbReference type="EMBL" id="SYZ66754.1"/>
    </source>
</evidence>
<name>A0A3P3Z9F6_LEIBR</name>
<sequence length="532" mass="58898">MERSQPPQQPLRRRGAPVPTPQLFLSSRSTTLTNQPTPVKAPHESVLFMTTPFLTKSPPYTSVSGSRGTATTSPPHNGESKLLYRTQRPPSASASPACTSASAILHIERHQVTHEEWYNQCRHRNCIVHDEQPPATQVKPLPAPTMSLEGPVSAIPRQVSRRERQRSSLSLTPEAPQRMDGHNGRGDLAKSSALPTSNKTLRSSTVANNLPSAPFHQQQQTQAPSPTGHWPMAHRFSMTMAGPGSEAVDKSVVVAPAPHKAGAQLGTKKESHRQGVARVQRYVAQTAYTQRNPFRTQSFEEFVGNPQYHPPPGFDSYSQAIATRVYSFESSRTSQGDLMMRSLLDAAHPSTAEERGKVKVLLSSTLEKLKVGDWFYKWTRVNHVQRRYVWLNLQRGTLMWSSSAKKSALFNSEVKLSTVMSVTPECLQVEMPVRFFYRMSINTQDRCISLATEIRNKFDVWYHVLLQLTLQNSTCGVPGVWGRPSNSVNAAGWGTASRWTSRYSPLAAIMDNTPGANVSNEAYANGVVSSSD</sequence>
<evidence type="ECO:0000313" key="4">
    <source>
        <dbReference type="Proteomes" id="UP000319462"/>
    </source>
</evidence>
<gene>
    <name evidence="3" type="ORF">LBRM2904_26.0890</name>
</gene>
<feature type="compositionally biased region" description="Polar residues" evidence="1">
    <location>
        <begin position="23"/>
        <end position="37"/>
    </location>
</feature>
<dbReference type="Pfam" id="PF12814">
    <property type="entry name" value="Mcp5_PH"/>
    <property type="match status" value="1"/>
</dbReference>
<dbReference type="Proteomes" id="UP000319462">
    <property type="component" value="Chromosome 26"/>
</dbReference>
<feature type="region of interest" description="Disordered" evidence="1">
    <location>
        <begin position="133"/>
        <end position="235"/>
    </location>
</feature>
<reference evidence="3 4" key="1">
    <citation type="submission" date="2018-09" db="EMBL/GenBank/DDBJ databases">
        <authorList>
            <person name="Peiro R."/>
            <person name="Begona"/>
            <person name="Cbmso G."/>
            <person name="Lopez M."/>
            <person name="Gonzalez S."/>
        </authorList>
    </citation>
    <scope>NUCLEOTIDE SEQUENCE [LARGE SCALE GENOMIC DNA]</scope>
</reference>
<accession>A0A3P3Z9F6</accession>
<proteinExistence type="predicted"/>
<feature type="domain" description="Pleckstrin homology" evidence="2">
    <location>
        <begin position="363"/>
        <end position="469"/>
    </location>
</feature>
<feature type="compositionally biased region" description="Polar residues" evidence="1">
    <location>
        <begin position="56"/>
        <end position="75"/>
    </location>
</feature>
<dbReference type="EMBL" id="LS997625">
    <property type="protein sequence ID" value="SYZ66754.1"/>
    <property type="molecule type" value="Genomic_DNA"/>
</dbReference>
<evidence type="ECO:0000256" key="1">
    <source>
        <dbReference type="SAM" id="MobiDB-lite"/>
    </source>
</evidence>
<feature type="compositionally biased region" description="Basic and acidic residues" evidence="1">
    <location>
        <begin position="177"/>
        <end position="188"/>
    </location>
</feature>
<protein>
    <submittedName>
        <fullName evidence="3">Meiotic cell cortex C-terminal pleckstrin homology</fullName>
    </submittedName>
</protein>
<feature type="region of interest" description="Disordered" evidence="1">
    <location>
        <begin position="1"/>
        <end position="39"/>
    </location>
</feature>
<evidence type="ECO:0000259" key="2">
    <source>
        <dbReference type="Pfam" id="PF12814"/>
    </source>
</evidence>
<dbReference type="InterPro" id="IPR024774">
    <property type="entry name" value="PH_dom-Mcp5-type"/>
</dbReference>
<feature type="region of interest" description="Disordered" evidence="1">
    <location>
        <begin position="56"/>
        <end position="81"/>
    </location>
</feature>
<feature type="compositionally biased region" description="Polar residues" evidence="1">
    <location>
        <begin position="193"/>
        <end position="225"/>
    </location>
</feature>
<organism evidence="3 4">
    <name type="scientific">Leishmania braziliensis MHOM/BR/75/M2904</name>
    <dbReference type="NCBI Taxonomy" id="420245"/>
    <lineage>
        <taxon>Eukaryota</taxon>
        <taxon>Discoba</taxon>
        <taxon>Euglenozoa</taxon>
        <taxon>Kinetoplastea</taxon>
        <taxon>Metakinetoplastina</taxon>
        <taxon>Trypanosomatida</taxon>
        <taxon>Trypanosomatidae</taxon>
        <taxon>Leishmaniinae</taxon>
        <taxon>Leishmania</taxon>
        <taxon>Leishmania braziliensis species complex</taxon>
    </lineage>
</organism>
<dbReference type="GO" id="GO:0005543">
    <property type="term" value="F:phospholipid binding"/>
    <property type="evidence" value="ECO:0007669"/>
    <property type="project" value="InterPro"/>
</dbReference>